<dbReference type="EMBL" id="JAAALK010000283">
    <property type="protein sequence ID" value="KAG8076889.1"/>
    <property type="molecule type" value="Genomic_DNA"/>
</dbReference>
<dbReference type="AlphaFoldDB" id="A0A8J5T236"/>
<keyword evidence="2" id="KW-1185">Reference proteome</keyword>
<protein>
    <submittedName>
        <fullName evidence="1">Uncharacterized protein</fullName>
    </submittedName>
</protein>
<gene>
    <name evidence="1" type="ORF">GUJ93_ZPchr0006g44560</name>
</gene>
<organism evidence="1 2">
    <name type="scientific">Zizania palustris</name>
    <name type="common">Northern wild rice</name>
    <dbReference type="NCBI Taxonomy" id="103762"/>
    <lineage>
        <taxon>Eukaryota</taxon>
        <taxon>Viridiplantae</taxon>
        <taxon>Streptophyta</taxon>
        <taxon>Embryophyta</taxon>
        <taxon>Tracheophyta</taxon>
        <taxon>Spermatophyta</taxon>
        <taxon>Magnoliopsida</taxon>
        <taxon>Liliopsida</taxon>
        <taxon>Poales</taxon>
        <taxon>Poaceae</taxon>
        <taxon>BOP clade</taxon>
        <taxon>Oryzoideae</taxon>
        <taxon>Oryzeae</taxon>
        <taxon>Zizaniinae</taxon>
        <taxon>Zizania</taxon>
    </lineage>
</organism>
<reference evidence="1" key="1">
    <citation type="journal article" date="2021" name="bioRxiv">
        <title>Whole Genome Assembly and Annotation of Northern Wild Rice, Zizania palustris L., Supports a Whole Genome Duplication in the Zizania Genus.</title>
        <authorList>
            <person name="Haas M."/>
            <person name="Kono T."/>
            <person name="Macchietto M."/>
            <person name="Millas R."/>
            <person name="McGilp L."/>
            <person name="Shao M."/>
            <person name="Duquette J."/>
            <person name="Hirsch C.N."/>
            <person name="Kimball J."/>
        </authorList>
    </citation>
    <scope>NUCLEOTIDE SEQUENCE</scope>
    <source>
        <tissue evidence="1">Fresh leaf tissue</tissue>
    </source>
</reference>
<evidence type="ECO:0000313" key="1">
    <source>
        <dbReference type="EMBL" id="KAG8076889.1"/>
    </source>
</evidence>
<comment type="caution">
    <text evidence="1">The sequence shown here is derived from an EMBL/GenBank/DDBJ whole genome shotgun (WGS) entry which is preliminary data.</text>
</comment>
<reference evidence="1" key="2">
    <citation type="submission" date="2021-02" db="EMBL/GenBank/DDBJ databases">
        <authorList>
            <person name="Kimball J.A."/>
            <person name="Haas M.W."/>
            <person name="Macchietto M."/>
            <person name="Kono T."/>
            <person name="Duquette J."/>
            <person name="Shao M."/>
        </authorList>
    </citation>
    <scope>NUCLEOTIDE SEQUENCE</scope>
    <source>
        <tissue evidence="1">Fresh leaf tissue</tissue>
    </source>
</reference>
<accession>A0A8J5T236</accession>
<dbReference type="Proteomes" id="UP000729402">
    <property type="component" value="Unassembled WGS sequence"/>
</dbReference>
<proteinExistence type="predicted"/>
<sequence length="136" mass="15121">MRVTRRFVAAAAGESNRCFRPWLVLWKACNAKKKAWRCAFTEDPACKTPGLLCGGARPWKIAAARLQQHLPTATSHAVTVVGPARGRVALPWRSATGKAKLRLASCRVPQKRPRRVLPAAYACGMCFRRQKPLQQE</sequence>
<name>A0A8J5T236_ZIZPA</name>
<evidence type="ECO:0000313" key="2">
    <source>
        <dbReference type="Proteomes" id="UP000729402"/>
    </source>
</evidence>